<name>A0ACC2VUZ4_9TREE</name>
<organism evidence="1 2">
    <name type="scientific">Naganishia adeliensis</name>
    <dbReference type="NCBI Taxonomy" id="92952"/>
    <lineage>
        <taxon>Eukaryota</taxon>
        <taxon>Fungi</taxon>
        <taxon>Dikarya</taxon>
        <taxon>Basidiomycota</taxon>
        <taxon>Agaricomycotina</taxon>
        <taxon>Tremellomycetes</taxon>
        <taxon>Filobasidiales</taxon>
        <taxon>Filobasidiaceae</taxon>
        <taxon>Naganishia</taxon>
    </lineage>
</organism>
<keyword evidence="2" id="KW-1185">Reference proteome</keyword>
<reference evidence="1" key="1">
    <citation type="submission" date="2023-04" db="EMBL/GenBank/DDBJ databases">
        <title>Draft Genome sequencing of Naganishia species isolated from polar environments using Oxford Nanopore Technology.</title>
        <authorList>
            <person name="Leo P."/>
            <person name="Venkateswaran K."/>
        </authorList>
    </citation>
    <scope>NUCLEOTIDE SEQUENCE</scope>
    <source>
        <strain evidence="1">MNA-CCFEE 5262</strain>
    </source>
</reference>
<gene>
    <name evidence="1" type="ORF">QFC20_004826</name>
</gene>
<evidence type="ECO:0000313" key="1">
    <source>
        <dbReference type="EMBL" id="KAJ9103018.1"/>
    </source>
</evidence>
<accession>A0ACC2VUZ4</accession>
<protein>
    <submittedName>
        <fullName evidence="1">Uncharacterized protein</fullName>
    </submittedName>
</protein>
<sequence length="499" mass="54702">MHLPTLLDDVTASLESTQDAEHIYELNVRISEVDALLSRQDEEALATRRELIAQLKQTNTLTDTWDTLTTRLQSSDAQNHDARHATATSILDKVTRASSPPPEAPVDPVTAQLGEMVVQLARLTRDLVPGVPEAKRVVLRVMDSDDAMTIMACIMLTLNFVRADPGIPQHLGTAAYRPLLAKILDKVGVYSDADSGSVEERCFHLGYQLFSMLFHQGLQGNLLTILSSPNEPVTPSQTTLLQLLDGYHHNSEWDDPSATPHATAYAFLIPAFNDLARYAVAAMTPGVPRAGQEAVDDDPKLPRVFEAAIVVCQCMITVCLAETEHLGVGSGGLLKAVREARVEGKQFVEVLIGTLRFRHNLDNVTDRYTDLLRTTETFIPRVKPFRPNDPTRSEDDTASGLAGFATLKRDLVQLAGLLANDDTPTQDVIRECGGMQVILSMCVTDDRNPLIREYALLAVRNLMINNVANQAIIKEMDPLGVVGPDGELREMPARMGVGK</sequence>
<dbReference type="EMBL" id="JASBWS010000060">
    <property type="protein sequence ID" value="KAJ9103018.1"/>
    <property type="molecule type" value="Genomic_DNA"/>
</dbReference>
<comment type="caution">
    <text evidence="1">The sequence shown here is derived from an EMBL/GenBank/DDBJ whole genome shotgun (WGS) entry which is preliminary data.</text>
</comment>
<proteinExistence type="predicted"/>
<evidence type="ECO:0000313" key="2">
    <source>
        <dbReference type="Proteomes" id="UP001230649"/>
    </source>
</evidence>
<dbReference type="Proteomes" id="UP001230649">
    <property type="component" value="Unassembled WGS sequence"/>
</dbReference>